<dbReference type="Proteomes" id="UP000441585">
    <property type="component" value="Unassembled WGS sequence"/>
</dbReference>
<comment type="caution">
    <text evidence="2">The sequence shown here is derived from an EMBL/GenBank/DDBJ whole genome shotgun (WGS) entry which is preliminary data.</text>
</comment>
<name>A0A6I2MG62_9BACI</name>
<sequence length="409" mass="47349">MNLKETLEMLNKVVIQNKDLIKNEESTKQFLILPLLRGLGYDTYSPQEVTPEFTADFHKKNEKVDYAISINGEPKIFVEAKPVNSKINKSAPQLSRYFSTFPNVRLGILTNGVEFHFFTDLNNTNIMDSNPFLIFNIANYSEDDFNHLIKFSKNLYDYESIKSLAESLMYSQSFKSVIKEIFESPNDDFIKFVIKERFKFKVTQQFINTARPLVQKCIQEALTEIISEKFDGAMHYQMIEEVATDIEELQQEDKRVYYSPEEIASLGTFEEFEGVKVVLPNTESYKKLLKMQPSRYSVERGNPLSDFFVSSVLIQGNAIVGYLIGQYYNEKQDTTLYTVKSNEIAKFLEENPIVVESGFINARLGSRLNKNTNEKTYFLKSCMTNLSFRDIPNLVSKVDDIDIFFRSIR</sequence>
<dbReference type="EMBL" id="WKKF01000002">
    <property type="protein sequence ID" value="MRX54793.1"/>
    <property type="molecule type" value="Genomic_DNA"/>
</dbReference>
<evidence type="ECO:0000313" key="3">
    <source>
        <dbReference type="Proteomes" id="UP000441585"/>
    </source>
</evidence>
<organism evidence="2 3">
    <name type="scientific">Metabacillus idriensis</name>
    <dbReference type="NCBI Taxonomy" id="324768"/>
    <lineage>
        <taxon>Bacteria</taxon>
        <taxon>Bacillati</taxon>
        <taxon>Bacillota</taxon>
        <taxon>Bacilli</taxon>
        <taxon>Bacillales</taxon>
        <taxon>Bacillaceae</taxon>
        <taxon>Metabacillus</taxon>
    </lineage>
</organism>
<dbReference type="GO" id="GO:0005524">
    <property type="term" value="F:ATP binding"/>
    <property type="evidence" value="ECO:0007669"/>
    <property type="project" value="UniProtKB-KW"/>
</dbReference>
<dbReference type="Gene3D" id="3.90.1570.30">
    <property type="match status" value="1"/>
</dbReference>
<dbReference type="AlphaFoldDB" id="A0A6I2MG62"/>
<protein>
    <recommendedName>
        <fullName evidence="1">Restriction endonuclease type I HsdR N-terminal domain-containing protein</fullName>
    </recommendedName>
</protein>
<reference evidence="2 3" key="1">
    <citation type="submission" date="2019-11" db="EMBL/GenBank/DDBJ databases">
        <title>Bacillus idriensis genome.</title>
        <authorList>
            <person name="Konopka E.N."/>
            <person name="Newman J.D."/>
        </authorList>
    </citation>
    <scope>NUCLEOTIDE SEQUENCE [LARGE SCALE GENOMIC DNA]</scope>
    <source>
        <strain evidence="2 3">DSM 19097</strain>
    </source>
</reference>
<evidence type="ECO:0000313" key="2">
    <source>
        <dbReference type="EMBL" id="MRX54793.1"/>
    </source>
</evidence>
<dbReference type="GO" id="GO:0009307">
    <property type="term" value="P:DNA restriction-modification system"/>
    <property type="evidence" value="ECO:0007669"/>
    <property type="project" value="UniProtKB-KW"/>
</dbReference>
<feature type="domain" description="Restriction endonuclease type I HsdR N-terminal" evidence="1">
    <location>
        <begin position="49"/>
        <end position="125"/>
    </location>
</feature>
<dbReference type="GO" id="GO:0003677">
    <property type="term" value="F:DNA binding"/>
    <property type="evidence" value="ECO:0007669"/>
    <property type="project" value="UniProtKB-KW"/>
</dbReference>
<dbReference type="Pfam" id="PF04313">
    <property type="entry name" value="HSDR_N"/>
    <property type="match status" value="1"/>
</dbReference>
<dbReference type="InterPro" id="IPR007409">
    <property type="entry name" value="Restrct_endonuc_type1_HsdR_N"/>
</dbReference>
<gene>
    <name evidence="2" type="ORF">GJU41_12490</name>
</gene>
<evidence type="ECO:0000259" key="1">
    <source>
        <dbReference type="Pfam" id="PF04313"/>
    </source>
</evidence>
<proteinExistence type="predicted"/>
<dbReference type="RefSeq" id="WP_154318750.1">
    <property type="nucleotide sequence ID" value="NZ_CAJGAA010000002.1"/>
</dbReference>
<dbReference type="GO" id="GO:0009035">
    <property type="term" value="F:type I site-specific deoxyribonuclease activity"/>
    <property type="evidence" value="ECO:0007669"/>
    <property type="project" value="UniProtKB-EC"/>
</dbReference>
<keyword evidence="3" id="KW-1185">Reference proteome</keyword>
<accession>A0A6I2MG62</accession>